<evidence type="ECO:0000313" key="2">
    <source>
        <dbReference type="EMBL" id="KAF2083146.1"/>
    </source>
</evidence>
<evidence type="ECO:0000313" key="3">
    <source>
        <dbReference type="Proteomes" id="UP000799776"/>
    </source>
</evidence>
<evidence type="ECO:0008006" key="4">
    <source>
        <dbReference type="Google" id="ProtNLM"/>
    </source>
</evidence>
<proteinExistence type="predicted"/>
<dbReference type="GO" id="GO:0043625">
    <property type="term" value="C:delta DNA polymerase complex"/>
    <property type="evidence" value="ECO:0007669"/>
    <property type="project" value="InterPro"/>
</dbReference>
<dbReference type="Proteomes" id="UP000799776">
    <property type="component" value="Unassembled WGS sequence"/>
</dbReference>
<name>A0A9P4LUJ1_9PEZI</name>
<dbReference type="GO" id="GO:0006297">
    <property type="term" value="P:nucleotide-excision repair, DNA gap filling"/>
    <property type="evidence" value="ECO:0007669"/>
    <property type="project" value="TreeGrafter"/>
</dbReference>
<dbReference type="EMBL" id="ML978869">
    <property type="protein sequence ID" value="KAF2083146.1"/>
    <property type="molecule type" value="Genomic_DNA"/>
</dbReference>
<sequence>MRKKTVKDEDGYLVTKEEPVWESFSEEEPAPKKIKAPAPSAAAKGKKAAPKTGQGNIMSFFAKK</sequence>
<dbReference type="AlphaFoldDB" id="A0A9P4LUJ1"/>
<gene>
    <name evidence="2" type="ORF">K490DRAFT_70120</name>
</gene>
<dbReference type="GO" id="GO:0003887">
    <property type="term" value="F:DNA-directed DNA polymerase activity"/>
    <property type="evidence" value="ECO:0007669"/>
    <property type="project" value="TreeGrafter"/>
</dbReference>
<dbReference type="PANTHER" id="PTHR17598">
    <property type="entry name" value="DNA POLYMERASE DELTA SUBUNIT 3"/>
    <property type="match status" value="1"/>
</dbReference>
<evidence type="ECO:0000256" key="1">
    <source>
        <dbReference type="SAM" id="MobiDB-lite"/>
    </source>
</evidence>
<feature type="region of interest" description="Disordered" evidence="1">
    <location>
        <begin position="23"/>
        <end position="64"/>
    </location>
</feature>
<dbReference type="PANTHER" id="PTHR17598:SF13">
    <property type="entry name" value="DNA POLYMERASE DELTA SUBUNIT 3"/>
    <property type="match status" value="1"/>
</dbReference>
<protein>
    <recommendedName>
        <fullName evidence="4">DNA polymerase delta subunit 3</fullName>
    </recommendedName>
</protein>
<reference evidence="2" key="1">
    <citation type="journal article" date="2020" name="Stud. Mycol.">
        <title>101 Dothideomycetes genomes: a test case for predicting lifestyles and emergence of pathogens.</title>
        <authorList>
            <person name="Haridas S."/>
            <person name="Albert R."/>
            <person name="Binder M."/>
            <person name="Bloem J."/>
            <person name="Labutti K."/>
            <person name="Salamov A."/>
            <person name="Andreopoulos B."/>
            <person name="Baker S."/>
            <person name="Barry K."/>
            <person name="Bills G."/>
            <person name="Bluhm B."/>
            <person name="Cannon C."/>
            <person name="Castanera R."/>
            <person name="Culley D."/>
            <person name="Daum C."/>
            <person name="Ezra D."/>
            <person name="Gonzalez J."/>
            <person name="Henrissat B."/>
            <person name="Kuo A."/>
            <person name="Liang C."/>
            <person name="Lipzen A."/>
            <person name="Lutzoni F."/>
            <person name="Magnuson J."/>
            <person name="Mondo S."/>
            <person name="Nolan M."/>
            <person name="Ohm R."/>
            <person name="Pangilinan J."/>
            <person name="Park H.-J."/>
            <person name="Ramirez L."/>
            <person name="Alfaro M."/>
            <person name="Sun H."/>
            <person name="Tritt A."/>
            <person name="Yoshinaga Y."/>
            <person name="Zwiers L.-H."/>
            <person name="Turgeon B."/>
            <person name="Goodwin S."/>
            <person name="Spatafora J."/>
            <person name="Crous P."/>
            <person name="Grigoriev I."/>
        </authorList>
    </citation>
    <scope>NUCLEOTIDE SEQUENCE</scope>
    <source>
        <strain evidence="2">CBS 121410</strain>
    </source>
</reference>
<dbReference type="InterPro" id="IPR019038">
    <property type="entry name" value="POLD3"/>
</dbReference>
<dbReference type="GO" id="GO:1904161">
    <property type="term" value="P:DNA synthesis involved in UV-damage excision repair"/>
    <property type="evidence" value="ECO:0007669"/>
    <property type="project" value="TreeGrafter"/>
</dbReference>
<keyword evidence="3" id="KW-1185">Reference proteome</keyword>
<organism evidence="2 3">
    <name type="scientific">Saccharata proteae CBS 121410</name>
    <dbReference type="NCBI Taxonomy" id="1314787"/>
    <lineage>
        <taxon>Eukaryota</taxon>
        <taxon>Fungi</taxon>
        <taxon>Dikarya</taxon>
        <taxon>Ascomycota</taxon>
        <taxon>Pezizomycotina</taxon>
        <taxon>Dothideomycetes</taxon>
        <taxon>Dothideomycetes incertae sedis</taxon>
        <taxon>Botryosphaeriales</taxon>
        <taxon>Saccharataceae</taxon>
        <taxon>Saccharata</taxon>
    </lineage>
</organism>
<dbReference type="GO" id="GO:0006271">
    <property type="term" value="P:DNA strand elongation involved in DNA replication"/>
    <property type="evidence" value="ECO:0007669"/>
    <property type="project" value="TreeGrafter"/>
</dbReference>
<accession>A0A9P4LUJ1</accession>
<comment type="caution">
    <text evidence="2">The sequence shown here is derived from an EMBL/GenBank/DDBJ whole genome shotgun (WGS) entry which is preliminary data.</text>
</comment>
<dbReference type="Pfam" id="PF09507">
    <property type="entry name" value="CDC27"/>
    <property type="match status" value="1"/>
</dbReference>